<accession>A0AAN8RIL8</accession>
<feature type="compositionally biased region" description="Low complexity" evidence="1">
    <location>
        <begin position="111"/>
        <end position="139"/>
    </location>
</feature>
<dbReference type="AlphaFoldDB" id="A0AAN8RIL8"/>
<feature type="region of interest" description="Disordered" evidence="1">
    <location>
        <begin position="93"/>
        <end position="150"/>
    </location>
</feature>
<protein>
    <submittedName>
        <fullName evidence="2">Uncharacterized protein</fullName>
    </submittedName>
</protein>
<dbReference type="Proteomes" id="UP001307849">
    <property type="component" value="Unassembled WGS sequence"/>
</dbReference>
<evidence type="ECO:0000313" key="2">
    <source>
        <dbReference type="EMBL" id="KAK6498234.1"/>
    </source>
</evidence>
<keyword evidence="3" id="KW-1185">Reference proteome</keyword>
<evidence type="ECO:0000256" key="1">
    <source>
        <dbReference type="SAM" id="MobiDB-lite"/>
    </source>
</evidence>
<feature type="region of interest" description="Disordered" evidence="1">
    <location>
        <begin position="53"/>
        <end position="73"/>
    </location>
</feature>
<comment type="caution">
    <text evidence="2">The sequence shown here is derived from an EMBL/GenBank/DDBJ whole genome shotgun (WGS) entry which is preliminary data.</text>
</comment>
<reference evidence="2 3" key="1">
    <citation type="submission" date="2019-10" db="EMBL/GenBank/DDBJ databases">
        <authorList>
            <person name="Palmer J.M."/>
        </authorList>
    </citation>
    <scope>NUCLEOTIDE SEQUENCE [LARGE SCALE GENOMIC DNA]</scope>
    <source>
        <strain evidence="2 3">TWF506</strain>
    </source>
</reference>
<sequence>MCKTHIGKFLCGHKVVDVRNGCPTPKKCKIFLKKQYNIPEKCTKCKHGAKDAERDTSVMRKRSTVVMSHEKVETADGPRECEIEVVPCTRGMDINYGLNKNKKGKKKAADDSSGSGESSKKVSSLWSLGGTSSEGSPGSKEPPKDKCEIM</sequence>
<name>A0AAN8RIL8_9PEZI</name>
<evidence type="ECO:0000313" key="3">
    <source>
        <dbReference type="Proteomes" id="UP001307849"/>
    </source>
</evidence>
<proteinExistence type="predicted"/>
<organism evidence="2 3">
    <name type="scientific">Arthrobotrys conoides</name>
    <dbReference type="NCBI Taxonomy" id="74498"/>
    <lineage>
        <taxon>Eukaryota</taxon>
        <taxon>Fungi</taxon>
        <taxon>Dikarya</taxon>
        <taxon>Ascomycota</taxon>
        <taxon>Pezizomycotina</taxon>
        <taxon>Orbiliomycetes</taxon>
        <taxon>Orbiliales</taxon>
        <taxon>Orbiliaceae</taxon>
        <taxon>Arthrobotrys</taxon>
    </lineage>
</organism>
<feature type="compositionally biased region" description="Basic and acidic residues" evidence="1">
    <location>
        <begin position="141"/>
        <end position="150"/>
    </location>
</feature>
<dbReference type="EMBL" id="JAVHJM010000014">
    <property type="protein sequence ID" value="KAK6498234.1"/>
    <property type="molecule type" value="Genomic_DNA"/>
</dbReference>
<gene>
    <name evidence="2" type="ORF">TWF506_004473</name>
</gene>